<feature type="domain" description="TPM" evidence="2">
    <location>
        <begin position="132"/>
        <end position="210"/>
    </location>
</feature>
<dbReference type="PANTHER" id="PTHR30373:SF8">
    <property type="entry name" value="BLL7265 PROTEIN"/>
    <property type="match status" value="1"/>
</dbReference>
<comment type="caution">
    <text evidence="3">The sequence shown here is derived from an EMBL/GenBank/DDBJ whole genome shotgun (WGS) entry which is preliminary data.</text>
</comment>
<sequence length="234" mass="25218">MVSLLNPGEHLRISSAIKAAEARTSGEIFCVLARRVASHEDVALLWAAGLALALPMLLIPLGLVDGLPGRLLPGLSGGWTAGHMSATPSLIAATLGVYALLQTVIFFFVWGLSLIPAVRRLMVPAAVRRARVRDAALAQFLSHGIHQTQGRTGVLILVSVFDRDIEIVADEEIHEKVGPEVWGRAVEGFAIEARHGRWAEGFIRAIGGCGQVLSEHFPAERLNPNELPDHLVEM</sequence>
<keyword evidence="1" id="KW-0472">Membrane</keyword>
<keyword evidence="1" id="KW-0812">Transmembrane</keyword>
<dbReference type="PANTHER" id="PTHR30373">
    <property type="entry name" value="UPF0603 PROTEIN YGCG"/>
    <property type="match status" value="1"/>
</dbReference>
<keyword evidence="4" id="KW-1185">Reference proteome</keyword>
<proteinExistence type="predicted"/>
<accession>A0ABT8SMH1</accession>
<dbReference type="EMBL" id="JAUKTR010000001">
    <property type="protein sequence ID" value="MDO1558472.1"/>
    <property type="molecule type" value="Genomic_DNA"/>
</dbReference>
<reference evidence="3" key="1">
    <citation type="submission" date="2023-07" db="EMBL/GenBank/DDBJ databases">
        <title>Brevundimonas soil sp. nov., isolated from the soil of chemical plant.</title>
        <authorList>
            <person name="Wu N."/>
        </authorList>
    </citation>
    <scope>NUCLEOTIDE SEQUENCE</scope>
    <source>
        <strain evidence="3">XZ-24</strain>
    </source>
</reference>
<feature type="transmembrane region" description="Helical" evidence="1">
    <location>
        <begin position="42"/>
        <end position="63"/>
    </location>
</feature>
<evidence type="ECO:0000256" key="1">
    <source>
        <dbReference type="SAM" id="Phobius"/>
    </source>
</evidence>
<gene>
    <name evidence="3" type="ORF">Q0812_03400</name>
</gene>
<keyword evidence="1" id="KW-1133">Transmembrane helix</keyword>
<protein>
    <submittedName>
        <fullName evidence="3">TPM domain-containing protein</fullName>
    </submittedName>
</protein>
<dbReference type="Pfam" id="PF04536">
    <property type="entry name" value="TPM_phosphatase"/>
    <property type="match status" value="1"/>
</dbReference>
<dbReference type="Gene3D" id="3.10.310.50">
    <property type="match status" value="1"/>
</dbReference>
<name>A0ABT8SMH1_9CAUL</name>
<organism evidence="3 4">
    <name type="scientific">Peiella sedimenti</name>
    <dbReference type="NCBI Taxonomy" id="3061083"/>
    <lineage>
        <taxon>Bacteria</taxon>
        <taxon>Pseudomonadati</taxon>
        <taxon>Pseudomonadota</taxon>
        <taxon>Alphaproteobacteria</taxon>
        <taxon>Caulobacterales</taxon>
        <taxon>Caulobacteraceae</taxon>
        <taxon>Peiella</taxon>
    </lineage>
</organism>
<dbReference type="InterPro" id="IPR007621">
    <property type="entry name" value="TPM_dom"/>
</dbReference>
<evidence type="ECO:0000313" key="3">
    <source>
        <dbReference type="EMBL" id="MDO1558472.1"/>
    </source>
</evidence>
<evidence type="ECO:0000313" key="4">
    <source>
        <dbReference type="Proteomes" id="UP001169063"/>
    </source>
</evidence>
<feature type="transmembrane region" description="Helical" evidence="1">
    <location>
        <begin position="90"/>
        <end position="112"/>
    </location>
</feature>
<dbReference type="Proteomes" id="UP001169063">
    <property type="component" value="Unassembled WGS sequence"/>
</dbReference>
<evidence type="ECO:0000259" key="2">
    <source>
        <dbReference type="Pfam" id="PF04536"/>
    </source>
</evidence>
<dbReference type="RefSeq" id="WP_302108884.1">
    <property type="nucleotide sequence ID" value="NZ_JAUKTR010000001.1"/>
</dbReference>